<proteinExistence type="predicted"/>
<evidence type="ECO:0000259" key="2">
    <source>
        <dbReference type="Pfam" id="PF10979"/>
    </source>
</evidence>
<feature type="domain" description="DUF2786" evidence="2">
    <location>
        <begin position="41"/>
        <end position="81"/>
    </location>
</feature>
<sequence>MPAESIRTERKGSARKPIQKATVVKSARENQSNPTSTVDKKILDRIQKCLDRAYHVNTTELEAKAALFLSQKLMNQHNVSQADLMAIDNNSSKAHFGGRSIVSITKIAGSSRKVMKEAFVGKVARAMCTFFDCKHFSTDYSTHVDWTFFGIASNTAAAAMSFEMAHNNILEWACAYKGGTPTFSYRLGAADGLVAMANREKKRELRHVRRKELDFIAAKELEDAKERQSQLDRLRLLPAPLTDTNISSLSSSDSAQDSMNPDSNMADFDSDSDNELEEGDGFGIKADFNTDDAQVIDLCDDIEESIQGFLKREPAKPSNPFDIPKFKTETETSIKTEPKPQSMPVSSPWKSGMQLVQFRATAEQVADDYLKEHKIKLRRGRKRTSTIRDLNAYRRGQKDSSKIEFHRLERD</sequence>
<dbReference type="Proteomes" id="UP000191518">
    <property type="component" value="Unassembled WGS sequence"/>
</dbReference>
<dbReference type="Pfam" id="PF23771">
    <property type="entry name" value="DUF7168"/>
    <property type="match status" value="1"/>
</dbReference>
<accession>A0A1V6SCY9</accession>
<keyword evidence="5" id="KW-1185">Reference proteome</keyword>
<dbReference type="STRING" id="29845.A0A1V6SCY9"/>
<gene>
    <name evidence="4" type="ORF">PENVUL_c002G05381</name>
</gene>
<evidence type="ECO:0000313" key="4">
    <source>
        <dbReference type="EMBL" id="OQE11778.1"/>
    </source>
</evidence>
<reference evidence="5" key="1">
    <citation type="journal article" date="2017" name="Nat. Microbiol.">
        <title>Global analysis of biosynthetic gene clusters reveals vast potential of secondary metabolite production in Penicillium species.</title>
        <authorList>
            <person name="Nielsen J.C."/>
            <person name="Grijseels S."/>
            <person name="Prigent S."/>
            <person name="Ji B."/>
            <person name="Dainat J."/>
            <person name="Nielsen K.F."/>
            <person name="Frisvad J.C."/>
            <person name="Workman M."/>
            <person name="Nielsen J."/>
        </authorList>
    </citation>
    <scope>NUCLEOTIDE SEQUENCE [LARGE SCALE GENOMIC DNA]</scope>
    <source>
        <strain evidence="5">IBT 29486</strain>
    </source>
</reference>
<organism evidence="4 5">
    <name type="scientific">Penicillium vulpinum</name>
    <dbReference type="NCBI Taxonomy" id="29845"/>
    <lineage>
        <taxon>Eukaryota</taxon>
        <taxon>Fungi</taxon>
        <taxon>Dikarya</taxon>
        <taxon>Ascomycota</taxon>
        <taxon>Pezizomycotina</taxon>
        <taxon>Eurotiomycetes</taxon>
        <taxon>Eurotiomycetidae</taxon>
        <taxon>Eurotiales</taxon>
        <taxon>Aspergillaceae</taxon>
        <taxon>Penicillium</taxon>
    </lineage>
</organism>
<feature type="compositionally biased region" description="Basic and acidic residues" evidence="1">
    <location>
        <begin position="1"/>
        <end position="12"/>
    </location>
</feature>
<evidence type="ECO:0000256" key="1">
    <source>
        <dbReference type="SAM" id="MobiDB-lite"/>
    </source>
</evidence>
<dbReference type="AlphaFoldDB" id="A0A1V6SCY9"/>
<evidence type="ECO:0000259" key="3">
    <source>
        <dbReference type="Pfam" id="PF23771"/>
    </source>
</evidence>
<feature type="compositionally biased region" description="Acidic residues" evidence="1">
    <location>
        <begin position="268"/>
        <end position="280"/>
    </location>
</feature>
<name>A0A1V6SCY9_9EURO</name>
<dbReference type="EMBL" id="MDYP01000002">
    <property type="protein sequence ID" value="OQE11778.1"/>
    <property type="molecule type" value="Genomic_DNA"/>
</dbReference>
<protein>
    <submittedName>
        <fullName evidence="4">Uncharacterized protein</fullName>
    </submittedName>
</protein>
<feature type="domain" description="DUF7168" evidence="3">
    <location>
        <begin position="102"/>
        <end position="213"/>
    </location>
</feature>
<dbReference type="InterPro" id="IPR024498">
    <property type="entry name" value="DUF2786"/>
</dbReference>
<feature type="region of interest" description="Disordered" evidence="1">
    <location>
        <begin position="245"/>
        <end position="280"/>
    </location>
</feature>
<dbReference type="Pfam" id="PF10979">
    <property type="entry name" value="DUF2786"/>
    <property type="match status" value="1"/>
</dbReference>
<feature type="region of interest" description="Disordered" evidence="1">
    <location>
        <begin position="1"/>
        <end position="36"/>
    </location>
</feature>
<comment type="caution">
    <text evidence="4">The sequence shown here is derived from an EMBL/GenBank/DDBJ whole genome shotgun (WGS) entry which is preliminary data.</text>
</comment>
<dbReference type="InterPro" id="IPR055592">
    <property type="entry name" value="DUF7168"/>
</dbReference>
<dbReference type="OrthoDB" id="3067443at2759"/>
<feature type="compositionally biased region" description="Low complexity" evidence="1">
    <location>
        <begin position="247"/>
        <end position="258"/>
    </location>
</feature>
<evidence type="ECO:0000313" key="5">
    <source>
        <dbReference type="Proteomes" id="UP000191518"/>
    </source>
</evidence>